<feature type="region of interest" description="Disordered" evidence="1">
    <location>
        <begin position="86"/>
        <end position="162"/>
    </location>
</feature>
<dbReference type="PANTHER" id="PTHR23330:SF9">
    <property type="entry name" value="PROLINE-RICH PROTEIN 11"/>
    <property type="match status" value="1"/>
</dbReference>
<dbReference type="PANTHER" id="PTHR23330">
    <property type="entry name" value="P300 TRANSCRIPTIONAL COFACTOR JMY-RELATED"/>
    <property type="match status" value="1"/>
</dbReference>
<organism evidence="2 3">
    <name type="scientific">Pinctada imbricata</name>
    <name type="common">Atlantic pearl-oyster</name>
    <name type="synonym">Pinctada martensii</name>
    <dbReference type="NCBI Taxonomy" id="66713"/>
    <lineage>
        <taxon>Eukaryota</taxon>
        <taxon>Metazoa</taxon>
        <taxon>Spiralia</taxon>
        <taxon>Lophotrochozoa</taxon>
        <taxon>Mollusca</taxon>
        <taxon>Bivalvia</taxon>
        <taxon>Autobranchia</taxon>
        <taxon>Pteriomorphia</taxon>
        <taxon>Pterioida</taxon>
        <taxon>Pterioidea</taxon>
        <taxon>Pteriidae</taxon>
        <taxon>Pinctada</taxon>
    </lineage>
</organism>
<dbReference type="Proteomes" id="UP001186944">
    <property type="component" value="Unassembled WGS sequence"/>
</dbReference>
<evidence type="ECO:0000313" key="3">
    <source>
        <dbReference type="Proteomes" id="UP001186944"/>
    </source>
</evidence>
<comment type="caution">
    <text evidence="2">The sequence shown here is derived from an EMBL/GenBank/DDBJ whole genome shotgun (WGS) entry which is preliminary data.</text>
</comment>
<protein>
    <submittedName>
        <fullName evidence="2">Uncharacterized protein</fullName>
    </submittedName>
</protein>
<name>A0AA88Y6C5_PINIB</name>
<dbReference type="AlphaFoldDB" id="A0AA88Y6C5"/>
<feature type="compositionally biased region" description="Basic residues" evidence="1">
    <location>
        <begin position="294"/>
        <end position="306"/>
    </location>
</feature>
<reference evidence="2" key="1">
    <citation type="submission" date="2019-08" db="EMBL/GenBank/DDBJ databases">
        <title>The improved chromosome-level genome for the pearl oyster Pinctada fucata martensii using PacBio sequencing and Hi-C.</title>
        <authorList>
            <person name="Zheng Z."/>
        </authorList>
    </citation>
    <scope>NUCLEOTIDE SEQUENCE</scope>
    <source>
        <strain evidence="2">ZZ-2019</strain>
        <tissue evidence="2">Adductor muscle</tissue>
    </source>
</reference>
<feature type="region of interest" description="Disordered" evidence="1">
    <location>
        <begin position="283"/>
        <end position="320"/>
    </location>
</feature>
<proteinExistence type="predicted"/>
<feature type="region of interest" description="Disordered" evidence="1">
    <location>
        <begin position="51"/>
        <end position="73"/>
    </location>
</feature>
<feature type="compositionally biased region" description="Pro residues" evidence="1">
    <location>
        <begin position="89"/>
        <end position="109"/>
    </location>
</feature>
<evidence type="ECO:0000313" key="2">
    <source>
        <dbReference type="EMBL" id="KAK3095321.1"/>
    </source>
</evidence>
<feature type="compositionally biased region" description="Pro residues" evidence="1">
    <location>
        <begin position="145"/>
        <end position="161"/>
    </location>
</feature>
<gene>
    <name evidence="2" type="ORF">FSP39_013190</name>
</gene>
<dbReference type="EMBL" id="VSWD01000008">
    <property type="protein sequence ID" value="KAK3095321.1"/>
    <property type="molecule type" value="Genomic_DNA"/>
</dbReference>
<sequence length="320" mass="35929">MSRASIVESKYGARGLIEMPPIALEGDRRRYHGYQDVPNHMFRQNTGGHRVKVYHQPPSAPQPSLTSPPMKPSYHEYVIRDTRAQHYQQPPPQPQQQAPPPPPPPPLPQPTYSTTYQRPPPHSSPAYPYSNIVQNSNVVPYDTYNPPPPPPPPPVAPPVMPAAPAYPSQSQNYYPNQNGTQDANGEIHIYYGPNGERLPGPVTGPGYPTDFTLEGTLEYGKLVSVRVRNSNISYRDIPASVLRDIERMYGVYECINVKIVAQGGEYNVYATPAQRENSERHYGYMYEPPAAPPHRGHGHGRHHPRRGQSASDDKYTKIYR</sequence>
<evidence type="ECO:0000256" key="1">
    <source>
        <dbReference type="SAM" id="MobiDB-lite"/>
    </source>
</evidence>
<accession>A0AA88Y6C5</accession>
<keyword evidence="3" id="KW-1185">Reference proteome</keyword>
<feature type="compositionally biased region" description="Basic and acidic residues" evidence="1">
    <location>
        <begin position="311"/>
        <end position="320"/>
    </location>
</feature>